<comment type="similarity">
    <text evidence="4">Belongs to the Maf family. YhdE subfamily.</text>
</comment>
<evidence type="ECO:0000256" key="4">
    <source>
        <dbReference type="HAMAP-Rule" id="MF_00528"/>
    </source>
</evidence>
<accession>A0AA49GPN3</accession>
<gene>
    <name evidence="5" type="ORF">K4G66_02905</name>
</gene>
<comment type="catalytic activity">
    <reaction evidence="4">
        <text>UTP + H2O = UMP + diphosphate + H(+)</text>
        <dbReference type="Rhea" id="RHEA:29395"/>
        <dbReference type="ChEBI" id="CHEBI:15377"/>
        <dbReference type="ChEBI" id="CHEBI:15378"/>
        <dbReference type="ChEBI" id="CHEBI:33019"/>
        <dbReference type="ChEBI" id="CHEBI:46398"/>
        <dbReference type="ChEBI" id="CHEBI:57865"/>
        <dbReference type="EC" id="3.6.1.9"/>
    </reaction>
</comment>
<sequence>MMKYKLILGSQSPRRQQLLKDLGFSYTVRVISTEETFPSAMPVSNVAEYLAVEKGNAHISSLAADELVVTADTTVVLDNEILNKPQDLPDAARMLQKLSNRTHQVISGVCLSTKTSQQSFSDQTTVRFAKLTATEIDYYVNKFRPLDKAGGYAIQEWIGMIGITNIEGSYFTVMGLPVEKLYRALQTYQLER</sequence>
<dbReference type="Gene3D" id="3.90.950.10">
    <property type="match status" value="1"/>
</dbReference>
<dbReference type="InterPro" id="IPR029001">
    <property type="entry name" value="ITPase-like_fam"/>
</dbReference>
<comment type="cofactor">
    <cofactor evidence="1 4">
        <name>a divalent metal cation</name>
        <dbReference type="ChEBI" id="CHEBI:60240"/>
    </cofactor>
</comment>
<dbReference type="PANTHER" id="PTHR43213:SF5">
    <property type="entry name" value="BIFUNCTIONAL DTTP_UTP PYROPHOSPHATASE_METHYLTRANSFERASE PROTEIN-RELATED"/>
    <property type="match status" value="1"/>
</dbReference>
<dbReference type="CDD" id="cd00555">
    <property type="entry name" value="Maf"/>
    <property type="match status" value="1"/>
</dbReference>
<proteinExistence type="inferred from homology"/>
<dbReference type="PIRSF" id="PIRSF006305">
    <property type="entry name" value="Maf"/>
    <property type="match status" value="1"/>
</dbReference>
<feature type="site" description="Important for substrate specificity" evidence="4">
    <location>
        <position position="14"/>
    </location>
</feature>
<reference evidence="5" key="2">
    <citation type="journal article" date="2024" name="Antonie Van Leeuwenhoek">
        <title>Roseihalotalea indica gen. nov., sp. nov., a halophilic Bacteroidetes from mesopelagic Southwest Indian Ocean with higher carbohydrate metabolic potential.</title>
        <authorList>
            <person name="Chen B."/>
            <person name="Zhang M."/>
            <person name="Lin D."/>
            <person name="Ye J."/>
            <person name="Tang K."/>
        </authorList>
    </citation>
    <scope>NUCLEOTIDE SEQUENCE</scope>
    <source>
        <strain evidence="5">TK19036</strain>
    </source>
</reference>
<dbReference type="PANTHER" id="PTHR43213">
    <property type="entry name" value="BIFUNCTIONAL DTTP/UTP PYROPHOSPHATASE/METHYLTRANSFERASE PROTEIN-RELATED"/>
    <property type="match status" value="1"/>
</dbReference>
<organism evidence="5">
    <name type="scientific">Roseihalotalea indica</name>
    <dbReference type="NCBI Taxonomy" id="2867963"/>
    <lineage>
        <taxon>Bacteria</taxon>
        <taxon>Pseudomonadati</taxon>
        <taxon>Bacteroidota</taxon>
        <taxon>Cytophagia</taxon>
        <taxon>Cytophagales</taxon>
        <taxon>Catalimonadaceae</taxon>
        <taxon>Roseihalotalea</taxon>
    </lineage>
</organism>
<dbReference type="EMBL" id="CP120682">
    <property type="protein sequence ID" value="WKN37656.1"/>
    <property type="molecule type" value="Genomic_DNA"/>
</dbReference>
<feature type="site" description="Important for substrate specificity" evidence="4">
    <location>
        <position position="155"/>
    </location>
</feature>
<keyword evidence="4" id="KW-0963">Cytoplasm</keyword>
<dbReference type="GO" id="GO:0009117">
    <property type="term" value="P:nucleotide metabolic process"/>
    <property type="evidence" value="ECO:0007669"/>
    <property type="project" value="UniProtKB-KW"/>
</dbReference>
<name>A0AA49GPN3_9BACT</name>
<feature type="site" description="Important for substrate specificity" evidence="4">
    <location>
        <position position="73"/>
    </location>
</feature>
<dbReference type="SUPFAM" id="SSF52972">
    <property type="entry name" value="ITPase-like"/>
    <property type="match status" value="1"/>
</dbReference>
<protein>
    <recommendedName>
        <fullName evidence="4">dTTP/UTP pyrophosphatase</fullName>
        <shortName evidence="4">dTTPase/UTPase</shortName>
        <ecNumber evidence="4">3.6.1.9</ecNumber>
    </recommendedName>
    <alternativeName>
        <fullName evidence="4">Nucleoside triphosphate pyrophosphatase</fullName>
    </alternativeName>
    <alternativeName>
        <fullName evidence="4">Nucleotide pyrophosphatase</fullName>
        <shortName evidence="4">Nucleotide PPase</shortName>
    </alternativeName>
</protein>
<comment type="function">
    <text evidence="4">Nucleoside triphosphate pyrophosphatase that hydrolyzes dTTP and UTP. May have a dual role in cell division arrest and in preventing the incorporation of modified nucleotides into cellular nucleic acids.</text>
</comment>
<dbReference type="Pfam" id="PF02545">
    <property type="entry name" value="Maf"/>
    <property type="match status" value="1"/>
</dbReference>
<feature type="active site" description="Proton acceptor" evidence="4">
    <location>
        <position position="72"/>
    </location>
</feature>
<comment type="caution">
    <text evidence="4">Lacks conserved residue(s) required for the propagation of feature annotation.</text>
</comment>
<evidence type="ECO:0000256" key="1">
    <source>
        <dbReference type="ARBA" id="ARBA00001968"/>
    </source>
</evidence>
<dbReference type="InterPro" id="IPR003697">
    <property type="entry name" value="Maf-like"/>
</dbReference>
<dbReference type="GO" id="GO:0005737">
    <property type="term" value="C:cytoplasm"/>
    <property type="evidence" value="ECO:0007669"/>
    <property type="project" value="UniProtKB-SubCell"/>
</dbReference>
<comment type="subcellular location">
    <subcellularLocation>
        <location evidence="4">Cytoplasm</location>
    </subcellularLocation>
</comment>
<keyword evidence="2 4" id="KW-0378">Hydrolase</keyword>
<dbReference type="HAMAP" id="MF_00528">
    <property type="entry name" value="Maf"/>
    <property type="match status" value="1"/>
</dbReference>
<evidence type="ECO:0000313" key="5">
    <source>
        <dbReference type="EMBL" id="WKN37656.1"/>
    </source>
</evidence>
<reference evidence="5" key="1">
    <citation type="journal article" date="2023" name="Comput. Struct. Biotechnol. J.">
        <title>Discovery of a novel marine Bacteroidetes with a rich repertoire of carbohydrate-active enzymes.</title>
        <authorList>
            <person name="Chen B."/>
            <person name="Liu G."/>
            <person name="Chen Q."/>
            <person name="Wang H."/>
            <person name="Liu L."/>
            <person name="Tang K."/>
        </authorList>
    </citation>
    <scope>NUCLEOTIDE SEQUENCE</scope>
    <source>
        <strain evidence="5">TK19036</strain>
    </source>
</reference>
<keyword evidence="3 4" id="KW-0546">Nucleotide metabolism</keyword>
<dbReference type="EC" id="3.6.1.9" evidence="4"/>
<evidence type="ECO:0000256" key="2">
    <source>
        <dbReference type="ARBA" id="ARBA00022801"/>
    </source>
</evidence>
<comment type="catalytic activity">
    <reaction evidence="4">
        <text>dTTP + H2O = dTMP + diphosphate + H(+)</text>
        <dbReference type="Rhea" id="RHEA:28534"/>
        <dbReference type="ChEBI" id="CHEBI:15377"/>
        <dbReference type="ChEBI" id="CHEBI:15378"/>
        <dbReference type="ChEBI" id="CHEBI:33019"/>
        <dbReference type="ChEBI" id="CHEBI:37568"/>
        <dbReference type="ChEBI" id="CHEBI:63528"/>
        <dbReference type="EC" id="3.6.1.9"/>
    </reaction>
</comment>
<dbReference type="GO" id="GO:0047429">
    <property type="term" value="F:nucleoside triphosphate diphosphatase activity"/>
    <property type="evidence" value="ECO:0007669"/>
    <property type="project" value="UniProtKB-EC"/>
</dbReference>
<dbReference type="NCBIfam" id="TIGR00172">
    <property type="entry name" value="maf"/>
    <property type="match status" value="1"/>
</dbReference>
<dbReference type="AlphaFoldDB" id="A0AA49GPN3"/>
<evidence type="ECO:0000256" key="3">
    <source>
        <dbReference type="ARBA" id="ARBA00023080"/>
    </source>
</evidence>